<reference evidence="2 3" key="1">
    <citation type="submission" date="2015-12" db="EMBL/GenBank/DDBJ databases">
        <title>Serinicoccus chungangenesis strain CD08_5 genome sequencing and assembly.</title>
        <authorList>
            <person name="Chander A.M."/>
            <person name="Kaur G."/>
            <person name="Nair G.R."/>
            <person name="Dhawan D.K."/>
            <person name="Kochhar R.K."/>
            <person name="Mayilraj S."/>
            <person name="Bhadada S.K."/>
        </authorList>
    </citation>
    <scope>NUCLEOTIDE SEQUENCE [LARGE SCALE GENOMIC DNA]</scope>
    <source>
        <strain evidence="2 3">CD08_5</strain>
    </source>
</reference>
<dbReference type="AlphaFoldDB" id="A0A0W8IB32"/>
<organism evidence="2 3">
    <name type="scientific">Serinicoccus chungangensis</name>
    <dbReference type="NCBI Taxonomy" id="767452"/>
    <lineage>
        <taxon>Bacteria</taxon>
        <taxon>Bacillati</taxon>
        <taxon>Actinomycetota</taxon>
        <taxon>Actinomycetes</taxon>
        <taxon>Micrococcales</taxon>
        <taxon>Ornithinimicrobiaceae</taxon>
        <taxon>Serinicoccus</taxon>
    </lineage>
</organism>
<dbReference type="Proteomes" id="UP000054837">
    <property type="component" value="Unassembled WGS sequence"/>
</dbReference>
<dbReference type="Gene3D" id="2.60.40.3700">
    <property type="match status" value="1"/>
</dbReference>
<keyword evidence="3" id="KW-1185">Reference proteome</keyword>
<name>A0A0W8IB32_9MICO</name>
<evidence type="ECO:0008006" key="4">
    <source>
        <dbReference type="Google" id="ProtNLM"/>
    </source>
</evidence>
<dbReference type="InterPro" id="IPR047808">
    <property type="entry name" value="CueP-like"/>
</dbReference>
<comment type="caution">
    <text evidence="2">The sequence shown here is derived from an EMBL/GenBank/DDBJ whole genome shotgun (WGS) entry which is preliminary data.</text>
</comment>
<protein>
    <recommendedName>
        <fullName evidence="4">CueP family metal-binding protein</fullName>
    </recommendedName>
</protein>
<evidence type="ECO:0000256" key="1">
    <source>
        <dbReference type="SAM" id="SignalP"/>
    </source>
</evidence>
<evidence type="ECO:0000313" key="3">
    <source>
        <dbReference type="Proteomes" id="UP000054837"/>
    </source>
</evidence>
<dbReference type="NCBIfam" id="NF038094">
    <property type="entry name" value="CueP_fam"/>
    <property type="match status" value="1"/>
</dbReference>
<dbReference type="EMBL" id="LQBL01000008">
    <property type="protein sequence ID" value="KUG57138.1"/>
    <property type="molecule type" value="Genomic_DNA"/>
</dbReference>
<dbReference type="PROSITE" id="PS51257">
    <property type="entry name" value="PROKAR_LIPOPROTEIN"/>
    <property type="match status" value="1"/>
</dbReference>
<keyword evidence="1" id="KW-0732">Signal</keyword>
<feature type="signal peptide" evidence="1">
    <location>
        <begin position="1"/>
        <end position="31"/>
    </location>
</feature>
<feature type="chain" id="PRO_5006944165" description="CueP family metal-binding protein" evidence="1">
    <location>
        <begin position="32"/>
        <end position="205"/>
    </location>
</feature>
<gene>
    <name evidence="2" type="ORF">AVL62_15225</name>
</gene>
<dbReference type="STRING" id="767452.AVL62_15225"/>
<proteinExistence type="predicted"/>
<evidence type="ECO:0000313" key="2">
    <source>
        <dbReference type="EMBL" id="KUG57138.1"/>
    </source>
</evidence>
<sequence length="205" mass="21286">MRYGWVAVGRMVGAAMLVALTAVVGGCSADAQDPGVAASPGGEEGVSDLTAMLEPYGIPGDDVREAIEALDQVPEQRPLAVTGSVRAQEVVFSDGEEEVVVPIPGDEVYVSVAPYESTTHDCFHHALGGCQGELADTEVQVRITDEQGEVLVEETATTYANGFVGYWLPSGTSGTVTMTREGDTGSAAFDTGPQGATCITTLRLT</sequence>
<dbReference type="OrthoDB" id="73040at2"/>
<dbReference type="Pfam" id="PF21172">
    <property type="entry name" value="CueP"/>
    <property type="match status" value="1"/>
</dbReference>
<accession>A0A0W8IB32</accession>